<reference evidence="1 2" key="1">
    <citation type="submission" date="2017-07" db="EMBL/GenBank/DDBJ databases">
        <title>Phylogenetic study on the rhizospheric bacterium Ochrobactrum sp. A44.</title>
        <authorList>
            <person name="Krzyzanowska D.M."/>
            <person name="Ossowicki A."/>
            <person name="Rajewska M."/>
            <person name="Maciag T."/>
            <person name="Kaczynski Z."/>
            <person name="Czerwicka M."/>
            <person name="Jafra S."/>
        </authorList>
    </citation>
    <scope>NUCLEOTIDE SEQUENCE [LARGE SCALE GENOMIC DNA]</scope>
    <source>
        <strain evidence="1 2">PR17</strain>
    </source>
</reference>
<protein>
    <submittedName>
        <fullName evidence="1">Uncharacterized protein</fullName>
    </submittedName>
</protein>
<dbReference type="EMBL" id="NNRK01000020">
    <property type="protein sequence ID" value="OYR17296.1"/>
    <property type="molecule type" value="Genomic_DNA"/>
</dbReference>
<comment type="caution">
    <text evidence="1">The sequence shown here is derived from an EMBL/GenBank/DDBJ whole genome shotgun (WGS) entry which is preliminary data.</text>
</comment>
<proteinExistence type="predicted"/>
<keyword evidence="2" id="KW-1185">Reference proteome</keyword>
<name>A0A256FRF9_9HYPH</name>
<dbReference type="AlphaFoldDB" id="A0A256FRF9"/>
<accession>A0A256FRF9</accession>
<evidence type="ECO:0000313" key="1">
    <source>
        <dbReference type="EMBL" id="OYR17296.1"/>
    </source>
</evidence>
<evidence type="ECO:0000313" key="2">
    <source>
        <dbReference type="Proteomes" id="UP000216345"/>
    </source>
</evidence>
<organism evidence="1 2">
    <name type="scientific">Brucella rhizosphaerae</name>
    <dbReference type="NCBI Taxonomy" id="571254"/>
    <lineage>
        <taxon>Bacteria</taxon>
        <taxon>Pseudomonadati</taxon>
        <taxon>Pseudomonadota</taxon>
        <taxon>Alphaproteobacteria</taxon>
        <taxon>Hyphomicrobiales</taxon>
        <taxon>Brucellaceae</taxon>
        <taxon>Brucella/Ochrobactrum group</taxon>
        <taxon>Brucella</taxon>
    </lineage>
</organism>
<gene>
    <name evidence="1" type="ORF">CEV32_3914</name>
</gene>
<dbReference type="Proteomes" id="UP000216345">
    <property type="component" value="Unassembled WGS sequence"/>
</dbReference>
<sequence length="50" mass="5239">MAPCAGGAQNATGVPSFVFTYHLKPAIDVSDGLDHNRSLNRELIALLISG</sequence>